<dbReference type="InterPro" id="IPR027417">
    <property type="entry name" value="P-loop_NTPase"/>
</dbReference>
<dbReference type="GO" id="GO:0004016">
    <property type="term" value="F:adenylate cyclase activity"/>
    <property type="evidence" value="ECO:0007669"/>
    <property type="project" value="TreeGrafter"/>
</dbReference>
<dbReference type="Gene3D" id="1.10.10.10">
    <property type="entry name" value="Winged helix-like DNA-binding domain superfamily/Winged helix DNA-binding domain"/>
    <property type="match status" value="1"/>
</dbReference>
<dbReference type="PRINTS" id="PR00038">
    <property type="entry name" value="HTHLUXR"/>
</dbReference>
<dbReference type="Proteomes" id="UP000482960">
    <property type="component" value="Unassembled WGS sequence"/>
</dbReference>
<sequence length="949" mass="100286">MVAALLMDGVVGREQELSSVDAVLFAMGRGEFRALVLHGQAGIGKTRLLSELAHRASALGALVCWGSATEFERHVPFAVYRDAFAGVANVPGPDPATLLALDGEAGDPLPDVDRPRLFQQVRGLLKGLAAARPTVLVLDDLHWADRSAVELTGYLLRRPPAGGLLIAVAYRPAPAPAGVADAAFHLGPAASVIGLGPLTTADVDALLPGEPERRRRLLYLGSGGNPLYLRALAGAGDETLAQLAGTGDGQAAPERALLDVFCAELDRLDQELQHVARSAAVAGDPAALDLVAWIAERPEPQVASAVDDLDRLGVLTTTADSGLRFQHPLVRTAAYWRAGGGWRSRAHARAAEFLRIRHGPLQVVAHHTERSAHPGDAPAASILAEAGTACLHTAPTTAARLLRAALRIMPETPELAGRRVDLQLALARAVGVTGQLAESRALLQEVIQIDGRRRVEAVTFASVVCRLLGQFDEAKALLAGELARCRDDGRAAAHALVELAAVELARNEPVSAQRYGRRALLVTAATGDLALEAAACALLALGHLQLGRVGDAERCVDRGAWLVDGCGDAVVLPYLELVAPLAWVECHLQRYDAARRHLDRGMALAYRHGRSHGLPYLLITAAALHIRCGQPAAAVSVAAEAGELSRLIHGVETAAMATAVTLKPVLWRDGPRAAVKLAREIARGRRPRSGWWSGIVKLDLATVYLAAEDPTRCLAELSEPDPDHGPWRAEAAAYRSALCAVANAELERPGPARELADRALDQARTIGLSHQVAAARDARARVLARAGLVDEAAGEAVAAAAGYADAGAPAEEGRARHLAAELHAQAGQSDRARSELGQAKNLFAACDADWLNAALARTERQLAAMGPRRPGPARRQPSTVSGIDLLTGREREVVQLAAAGMTNREIAARLYLSQKTVEAHISRSFAKLGVQSRVALARRVFGAEADEAV</sequence>
<dbReference type="SMART" id="SM00421">
    <property type="entry name" value="HTH_LUXR"/>
    <property type="match status" value="1"/>
</dbReference>
<gene>
    <name evidence="4" type="ORF">Prum_009220</name>
</gene>
<dbReference type="PROSITE" id="PS00622">
    <property type="entry name" value="HTH_LUXR_1"/>
    <property type="match status" value="1"/>
</dbReference>
<dbReference type="GO" id="GO:0003677">
    <property type="term" value="F:DNA binding"/>
    <property type="evidence" value="ECO:0007669"/>
    <property type="project" value="InterPro"/>
</dbReference>
<dbReference type="PANTHER" id="PTHR16305">
    <property type="entry name" value="TESTICULAR SOLUBLE ADENYLYL CYCLASE"/>
    <property type="match status" value="1"/>
</dbReference>
<comment type="caution">
    <text evidence="4">The sequence shown here is derived from an EMBL/GenBank/DDBJ whole genome shotgun (WGS) entry which is preliminary data.</text>
</comment>
<proteinExistence type="predicted"/>
<dbReference type="SUPFAM" id="SSF46894">
    <property type="entry name" value="C-terminal effector domain of the bipartite response regulators"/>
    <property type="match status" value="1"/>
</dbReference>
<accession>A0A6V8KV11</accession>
<dbReference type="InterPro" id="IPR036388">
    <property type="entry name" value="WH-like_DNA-bd_sf"/>
</dbReference>
<dbReference type="AlphaFoldDB" id="A0A6V8KV11"/>
<dbReference type="Pfam" id="PF00196">
    <property type="entry name" value="GerE"/>
    <property type="match status" value="1"/>
</dbReference>
<evidence type="ECO:0000256" key="1">
    <source>
        <dbReference type="ARBA" id="ARBA00022741"/>
    </source>
</evidence>
<evidence type="ECO:0000313" key="5">
    <source>
        <dbReference type="Proteomes" id="UP000482960"/>
    </source>
</evidence>
<reference evidence="4 5" key="2">
    <citation type="submission" date="2020-03" db="EMBL/GenBank/DDBJ databases">
        <authorList>
            <person name="Ichikawa N."/>
            <person name="Kimura A."/>
            <person name="Kitahashi Y."/>
            <person name="Uohara A."/>
        </authorList>
    </citation>
    <scope>NUCLEOTIDE SEQUENCE [LARGE SCALE GENOMIC DNA]</scope>
    <source>
        <strain evidence="4 5">NBRC 108638</strain>
    </source>
</reference>
<evidence type="ECO:0000259" key="3">
    <source>
        <dbReference type="PROSITE" id="PS50043"/>
    </source>
</evidence>
<dbReference type="InterPro" id="IPR011990">
    <property type="entry name" value="TPR-like_helical_dom_sf"/>
</dbReference>
<dbReference type="Gene3D" id="3.40.50.300">
    <property type="entry name" value="P-loop containing nucleotide triphosphate hydrolases"/>
    <property type="match status" value="1"/>
</dbReference>
<protein>
    <recommendedName>
        <fullName evidence="3">HTH luxR-type domain-containing protein</fullName>
    </recommendedName>
</protein>
<dbReference type="GO" id="GO:0006355">
    <property type="term" value="P:regulation of DNA-templated transcription"/>
    <property type="evidence" value="ECO:0007669"/>
    <property type="project" value="InterPro"/>
</dbReference>
<dbReference type="InterPro" id="IPR000792">
    <property type="entry name" value="Tscrpt_reg_LuxR_C"/>
</dbReference>
<keyword evidence="2" id="KW-0067">ATP-binding</keyword>
<dbReference type="PANTHER" id="PTHR16305:SF35">
    <property type="entry name" value="TRANSCRIPTIONAL ACTIVATOR DOMAIN"/>
    <property type="match status" value="1"/>
</dbReference>
<reference evidence="4 5" key="1">
    <citation type="submission" date="2020-03" db="EMBL/GenBank/DDBJ databases">
        <title>Whole genome shotgun sequence of Phytohabitans rumicis NBRC 108638.</title>
        <authorList>
            <person name="Komaki H."/>
            <person name="Tamura T."/>
        </authorList>
    </citation>
    <scope>NUCLEOTIDE SEQUENCE [LARGE SCALE GENOMIC DNA]</scope>
    <source>
        <strain evidence="4 5">NBRC 108638</strain>
    </source>
</reference>
<dbReference type="GO" id="GO:0005737">
    <property type="term" value="C:cytoplasm"/>
    <property type="evidence" value="ECO:0007669"/>
    <property type="project" value="TreeGrafter"/>
</dbReference>
<dbReference type="InterPro" id="IPR041664">
    <property type="entry name" value="AAA_16"/>
</dbReference>
<dbReference type="GO" id="GO:0005524">
    <property type="term" value="F:ATP binding"/>
    <property type="evidence" value="ECO:0007669"/>
    <property type="project" value="UniProtKB-KW"/>
</dbReference>
<dbReference type="CDD" id="cd06170">
    <property type="entry name" value="LuxR_C_like"/>
    <property type="match status" value="1"/>
</dbReference>
<dbReference type="Gene3D" id="1.25.40.10">
    <property type="entry name" value="Tetratricopeptide repeat domain"/>
    <property type="match status" value="1"/>
</dbReference>
<dbReference type="SUPFAM" id="SSF52540">
    <property type="entry name" value="P-loop containing nucleoside triphosphate hydrolases"/>
    <property type="match status" value="1"/>
</dbReference>
<organism evidence="4 5">
    <name type="scientific">Phytohabitans rumicis</name>
    <dbReference type="NCBI Taxonomy" id="1076125"/>
    <lineage>
        <taxon>Bacteria</taxon>
        <taxon>Bacillati</taxon>
        <taxon>Actinomycetota</taxon>
        <taxon>Actinomycetes</taxon>
        <taxon>Micromonosporales</taxon>
        <taxon>Micromonosporaceae</taxon>
    </lineage>
</organism>
<feature type="domain" description="HTH luxR-type" evidence="3">
    <location>
        <begin position="879"/>
        <end position="944"/>
    </location>
</feature>
<evidence type="ECO:0000313" key="4">
    <source>
        <dbReference type="EMBL" id="GFJ87280.1"/>
    </source>
</evidence>
<evidence type="ECO:0000256" key="2">
    <source>
        <dbReference type="ARBA" id="ARBA00022840"/>
    </source>
</evidence>
<dbReference type="InterPro" id="IPR016032">
    <property type="entry name" value="Sig_transdc_resp-reg_C-effctor"/>
</dbReference>
<dbReference type="SUPFAM" id="SSF48452">
    <property type="entry name" value="TPR-like"/>
    <property type="match status" value="2"/>
</dbReference>
<dbReference type="EMBL" id="BLPG01000001">
    <property type="protein sequence ID" value="GFJ87280.1"/>
    <property type="molecule type" value="Genomic_DNA"/>
</dbReference>
<dbReference type="PROSITE" id="PS50043">
    <property type="entry name" value="HTH_LUXR_2"/>
    <property type="match status" value="1"/>
</dbReference>
<keyword evidence="1" id="KW-0547">Nucleotide-binding</keyword>
<name>A0A6V8KV11_9ACTN</name>
<dbReference type="Pfam" id="PF13191">
    <property type="entry name" value="AAA_16"/>
    <property type="match status" value="1"/>
</dbReference>
<keyword evidence="5" id="KW-1185">Reference proteome</keyword>